<accession>A0ACA9KPL8</accession>
<dbReference type="EMBL" id="CAJVPT010002566">
    <property type="protein sequence ID" value="CAG8483533.1"/>
    <property type="molecule type" value="Genomic_DNA"/>
</dbReference>
<name>A0ACA9KPL8_9GLOM</name>
<proteinExistence type="predicted"/>
<sequence>MNIANFLGISIDPINRNYLLVLEYSEENLRDYLLNHDLGWDEKIRIAKDIANGLNFIHNEINMSTKAIFLDNDKAFLLDPRIFSITTESSGYYNPPDESIAFVDPNVLKDPKINYTTESDIYSLGVIMWEISNRRVPFSDVKGHELLIERIQNNLQEETIPGTPQEYASLYRRCLLEPKMRPSILDVCKELGRML</sequence>
<gene>
    <name evidence="1" type="ORF">ACOLOM_LOCUS2081</name>
</gene>
<organism evidence="1 2">
    <name type="scientific">Acaulospora colombiana</name>
    <dbReference type="NCBI Taxonomy" id="27376"/>
    <lineage>
        <taxon>Eukaryota</taxon>
        <taxon>Fungi</taxon>
        <taxon>Fungi incertae sedis</taxon>
        <taxon>Mucoromycota</taxon>
        <taxon>Glomeromycotina</taxon>
        <taxon>Glomeromycetes</taxon>
        <taxon>Diversisporales</taxon>
        <taxon>Acaulosporaceae</taxon>
        <taxon>Acaulospora</taxon>
    </lineage>
</organism>
<reference evidence="1" key="1">
    <citation type="submission" date="2021-06" db="EMBL/GenBank/DDBJ databases">
        <authorList>
            <person name="Kallberg Y."/>
            <person name="Tangrot J."/>
            <person name="Rosling A."/>
        </authorList>
    </citation>
    <scope>NUCLEOTIDE SEQUENCE</scope>
    <source>
        <strain evidence="1">CL356</strain>
    </source>
</reference>
<feature type="non-terminal residue" evidence="1">
    <location>
        <position position="1"/>
    </location>
</feature>
<feature type="non-terminal residue" evidence="1">
    <location>
        <position position="195"/>
    </location>
</feature>
<evidence type="ECO:0000313" key="2">
    <source>
        <dbReference type="Proteomes" id="UP000789525"/>
    </source>
</evidence>
<protein>
    <submittedName>
        <fullName evidence="1">9700_t:CDS:1</fullName>
    </submittedName>
</protein>
<evidence type="ECO:0000313" key="1">
    <source>
        <dbReference type="EMBL" id="CAG8483533.1"/>
    </source>
</evidence>
<dbReference type="Proteomes" id="UP000789525">
    <property type="component" value="Unassembled WGS sequence"/>
</dbReference>
<keyword evidence="2" id="KW-1185">Reference proteome</keyword>
<comment type="caution">
    <text evidence="1">The sequence shown here is derived from an EMBL/GenBank/DDBJ whole genome shotgun (WGS) entry which is preliminary data.</text>
</comment>